<dbReference type="PANTHER" id="PTHR20982">
    <property type="entry name" value="RIBOSOME RECYCLING FACTOR"/>
    <property type="match status" value="1"/>
</dbReference>
<evidence type="ECO:0000256" key="1">
    <source>
        <dbReference type="ARBA" id="ARBA00004496"/>
    </source>
</evidence>
<comment type="function">
    <text evidence="5">Responsible for the release of ribosomes from messenger RNA at the termination of protein biosynthesis. May increase the efficiency of translation by recycling ribosomes from one round of translation to another.</text>
</comment>
<keyword evidence="3 5" id="KW-0963">Cytoplasm</keyword>
<dbReference type="NCBIfam" id="TIGR00496">
    <property type="entry name" value="frr"/>
    <property type="match status" value="1"/>
</dbReference>
<dbReference type="Gene3D" id="3.30.1360.40">
    <property type="match status" value="1"/>
</dbReference>
<dbReference type="Pfam" id="PF01765">
    <property type="entry name" value="RRF"/>
    <property type="match status" value="1"/>
</dbReference>
<dbReference type="AlphaFoldDB" id="A0A3M9MFL0"/>
<reference evidence="8 9" key="1">
    <citation type="submission" date="2018-11" db="EMBL/GenBank/DDBJ databases">
        <title>Draft genome of Simplicispira Flexivirga sp. BO-16.</title>
        <authorList>
            <person name="Im W.T."/>
        </authorList>
    </citation>
    <scope>NUCLEOTIDE SEQUENCE [LARGE SCALE GENOMIC DNA]</scope>
    <source>
        <strain evidence="8 9">BO-16</strain>
    </source>
</reference>
<dbReference type="InterPro" id="IPR002661">
    <property type="entry name" value="Ribosome_recyc_fac"/>
</dbReference>
<proteinExistence type="inferred from homology"/>
<comment type="caution">
    <text evidence="8">The sequence shown here is derived from an EMBL/GenBank/DDBJ whole genome shotgun (WGS) entry which is preliminary data.</text>
</comment>
<dbReference type="PANTHER" id="PTHR20982:SF3">
    <property type="entry name" value="MITOCHONDRIAL RIBOSOME RECYCLING FACTOR PSEUDO 1"/>
    <property type="match status" value="1"/>
</dbReference>
<evidence type="ECO:0000313" key="9">
    <source>
        <dbReference type="Proteomes" id="UP000271678"/>
    </source>
</evidence>
<comment type="similarity">
    <text evidence="2 5">Belongs to the RRF family.</text>
</comment>
<sequence>MDGSIDDSLFEAEEKMEKAIEVAKEDFASIRTGRANAAMFNKLTVDYYGAPTPLQQLASFQTPEARTVLIQPFDKSAMAGIEKALRDSDLGVNPSNDGNLIRIVLPALTEERRRDYIKLARTKGEDAKVSIRNIRRKAKEDIDRAVKDGDIGEDEGSRHEKELESITKKHVETVDELLKGKEAELLEV</sequence>
<dbReference type="InterPro" id="IPR036191">
    <property type="entry name" value="RRF_sf"/>
</dbReference>
<evidence type="ECO:0000256" key="5">
    <source>
        <dbReference type="HAMAP-Rule" id="MF_00040"/>
    </source>
</evidence>
<evidence type="ECO:0000259" key="7">
    <source>
        <dbReference type="Pfam" id="PF01765"/>
    </source>
</evidence>
<feature type="region of interest" description="Disordered" evidence="6">
    <location>
        <begin position="146"/>
        <end position="166"/>
    </location>
</feature>
<protein>
    <recommendedName>
        <fullName evidence="5">Ribosome-recycling factor</fullName>
        <shortName evidence="5">RRF</shortName>
    </recommendedName>
    <alternativeName>
        <fullName evidence="5">Ribosome-releasing factor</fullName>
    </alternativeName>
</protein>
<gene>
    <name evidence="5" type="primary">frr</name>
    <name evidence="8" type="ORF">EFY87_05090</name>
</gene>
<evidence type="ECO:0000256" key="3">
    <source>
        <dbReference type="ARBA" id="ARBA00022490"/>
    </source>
</evidence>
<dbReference type="GO" id="GO:0005737">
    <property type="term" value="C:cytoplasm"/>
    <property type="evidence" value="ECO:0007669"/>
    <property type="project" value="UniProtKB-SubCell"/>
</dbReference>
<dbReference type="CDD" id="cd00520">
    <property type="entry name" value="RRF"/>
    <property type="match status" value="1"/>
</dbReference>
<dbReference type="Gene3D" id="1.10.132.20">
    <property type="entry name" value="Ribosome-recycling factor"/>
    <property type="match status" value="1"/>
</dbReference>
<dbReference type="EMBL" id="RJJQ01000003">
    <property type="protein sequence ID" value="RNI24340.1"/>
    <property type="molecule type" value="Genomic_DNA"/>
</dbReference>
<dbReference type="HAMAP" id="MF_00040">
    <property type="entry name" value="RRF"/>
    <property type="match status" value="1"/>
</dbReference>
<dbReference type="OrthoDB" id="9804006at2"/>
<dbReference type="GO" id="GO:0043023">
    <property type="term" value="F:ribosomal large subunit binding"/>
    <property type="evidence" value="ECO:0007669"/>
    <property type="project" value="TreeGrafter"/>
</dbReference>
<evidence type="ECO:0000313" key="8">
    <source>
        <dbReference type="EMBL" id="RNI24340.1"/>
    </source>
</evidence>
<evidence type="ECO:0000256" key="2">
    <source>
        <dbReference type="ARBA" id="ARBA00005912"/>
    </source>
</evidence>
<evidence type="ECO:0000256" key="6">
    <source>
        <dbReference type="SAM" id="MobiDB-lite"/>
    </source>
</evidence>
<dbReference type="SUPFAM" id="SSF55194">
    <property type="entry name" value="Ribosome recycling factor, RRF"/>
    <property type="match status" value="1"/>
</dbReference>
<keyword evidence="4 5" id="KW-0648">Protein biosynthesis</keyword>
<dbReference type="InterPro" id="IPR023584">
    <property type="entry name" value="Ribosome_recyc_fac_dom"/>
</dbReference>
<dbReference type="FunFam" id="1.10.132.20:FF:000001">
    <property type="entry name" value="Ribosome-recycling factor"/>
    <property type="match status" value="1"/>
</dbReference>
<feature type="domain" description="Ribosome recycling factor" evidence="7">
    <location>
        <begin position="24"/>
        <end position="186"/>
    </location>
</feature>
<dbReference type="FunFam" id="3.30.1360.40:FF:000001">
    <property type="entry name" value="Ribosome-recycling factor"/>
    <property type="match status" value="1"/>
</dbReference>
<evidence type="ECO:0000256" key="4">
    <source>
        <dbReference type="ARBA" id="ARBA00022917"/>
    </source>
</evidence>
<name>A0A3M9MFL0_9MICO</name>
<accession>A0A3M9MFL0</accession>
<comment type="subcellular location">
    <subcellularLocation>
        <location evidence="1 5">Cytoplasm</location>
    </subcellularLocation>
</comment>
<dbReference type="GO" id="GO:0006415">
    <property type="term" value="P:translational termination"/>
    <property type="evidence" value="ECO:0007669"/>
    <property type="project" value="UniProtKB-UniRule"/>
</dbReference>
<dbReference type="RefSeq" id="WP_123270379.1">
    <property type="nucleotide sequence ID" value="NZ_RJJQ01000003.1"/>
</dbReference>
<dbReference type="Proteomes" id="UP000271678">
    <property type="component" value="Unassembled WGS sequence"/>
</dbReference>
<organism evidence="8 9">
    <name type="scientific">Flexivirga caeni</name>
    <dbReference type="NCBI Taxonomy" id="2294115"/>
    <lineage>
        <taxon>Bacteria</taxon>
        <taxon>Bacillati</taxon>
        <taxon>Actinomycetota</taxon>
        <taxon>Actinomycetes</taxon>
        <taxon>Micrococcales</taxon>
        <taxon>Dermacoccaceae</taxon>
        <taxon>Flexivirga</taxon>
    </lineage>
</organism>
<keyword evidence="9" id="KW-1185">Reference proteome</keyword>